<dbReference type="GO" id="GO:0009395">
    <property type="term" value="P:phospholipid catabolic process"/>
    <property type="evidence" value="ECO:0007669"/>
    <property type="project" value="TreeGrafter"/>
</dbReference>
<proteinExistence type="predicted"/>
<dbReference type="PANTHER" id="PTHR31956:SF8">
    <property type="entry name" value="ACID PHOSPHATASE PHOA (AFU_ORTHOLOGUE AFUA_1G03570)"/>
    <property type="match status" value="1"/>
</dbReference>
<evidence type="ECO:0000313" key="4">
    <source>
        <dbReference type="Proteomes" id="UP001210925"/>
    </source>
</evidence>
<dbReference type="EMBL" id="JADGKB010000086">
    <property type="protein sequence ID" value="KAJ3254402.1"/>
    <property type="molecule type" value="Genomic_DNA"/>
</dbReference>
<dbReference type="GO" id="GO:0016788">
    <property type="term" value="F:hydrolase activity, acting on ester bonds"/>
    <property type="evidence" value="ECO:0007669"/>
    <property type="project" value="InterPro"/>
</dbReference>
<keyword evidence="2" id="KW-0732">Signal</keyword>
<dbReference type="InterPro" id="IPR007312">
    <property type="entry name" value="Phosphoesterase"/>
</dbReference>
<protein>
    <recommendedName>
        <fullName evidence="5">Acid phosphatase</fullName>
    </recommendedName>
</protein>
<name>A0AAD5Y634_9FUNG</name>
<dbReference type="Gene3D" id="3.40.720.10">
    <property type="entry name" value="Alkaline Phosphatase, subunit A"/>
    <property type="match status" value="1"/>
</dbReference>
<comment type="caution">
    <text evidence="3">The sequence shown here is derived from an EMBL/GenBank/DDBJ whole genome shotgun (WGS) entry which is preliminary data.</text>
</comment>
<dbReference type="InterPro" id="IPR017850">
    <property type="entry name" value="Alkaline_phosphatase_core_sf"/>
</dbReference>
<dbReference type="PANTHER" id="PTHR31956">
    <property type="entry name" value="NON-SPECIFIC PHOSPHOLIPASE C4-RELATED"/>
    <property type="match status" value="1"/>
</dbReference>
<gene>
    <name evidence="3" type="ORF">HK103_007196</name>
</gene>
<keyword evidence="4" id="KW-1185">Reference proteome</keyword>
<evidence type="ECO:0000256" key="1">
    <source>
        <dbReference type="ARBA" id="ARBA00022801"/>
    </source>
</evidence>
<evidence type="ECO:0000313" key="3">
    <source>
        <dbReference type="EMBL" id="KAJ3254402.1"/>
    </source>
</evidence>
<accession>A0AAD5Y634</accession>
<reference evidence="3" key="1">
    <citation type="submission" date="2020-05" db="EMBL/GenBank/DDBJ databases">
        <title>Phylogenomic resolution of chytrid fungi.</title>
        <authorList>
            <person name="Stajich J.E."/>
            <person name="Amses K."/>
            <person name="Simmons R."/>
            <person name="Seto K."/>
            <person name="Myers J."/>
            <person name="Bonds A."/>
            <person name="Quandt C.A."/>
            <person name="Barry K."/>
            <person name="Liu P."/>
            <person name="Grigoriev I."/>
            <person name="Longcore J.E."/>
            <person name="James T.Y."/>
        </authorList>
    </citation>
    <scope>NUCLEOTIDE SEQUENCE</scope>
    <source>
        <strain evidence="3">PLAUS21</strain>
    </source>
</reference>
<keyword evidence="1" id="KW-0378">Hydrolase</keyword>
<evidence type="ECO:0000256" key="2">
    <source>
        <dbReference type="SAM" id="SignalP"/>
    </source>
</evidence>
<feature type="chain" id="PRO_5042182371" description="Acid phosphatase" evidence="2">
    <location>
        <begin position="17"/>
        <end position="270"/>
    </location>
</feature>
<dbReference type="AlphaFoldDB" id="A0AAD5Y634"/>
<dbReference type="Proteomes" id="UP001210925">
    <property type="component" value="Unassembled WGS sequence"/>
</dbReference>
<sequence length="270" mass="29628">MLTSLFTLASVATALPATSNFDRMFIIVLENESYQTVLADNYFGQVLAPKGRLLTNYHAPNYIAMTSGSTDGVFMDNTADVDKTNIVDKLEAAQLTWKTYQEAYPIASGCYAGDSGTYYRKHNPFASYVNIQSSPARCANIVNASQLSADITAGAVPNYVFYTPDINNDGHDTDTSYASNWLQGFIEPLLTNQLFQNTLFVVTFDESANFLNIDTVHNQIYTLLVGAGVPANTQDNTYYTHYSILKTLQTNWGVGSLTSNDAGATAFNLR</sequence>
<feature type="signal peptide" evidence="2">
    <location>
        <begin position="1"/>
        <end position="16"/>
    </location>
</feature>
<organism evidence="3 4">
    <name type="scientific">Boothiomyces macroporosus</name>
    <dbReference type="NCBI Taxonomy" id="261099"/>
    <lineage>
        <taxon>Eukaryota</taxon>
        <taxon>Fungi</taxon>
        <taxon>Fungi incertae sedis</taxon>
        <taxon>Chytridiomycota</taxon>
        <taxon>Chytridiomycota incertae sedis</taxon>
        <taxon>Chytridiomycetes</taxon>
        <taxon>Rhizophydiales</taxon>
        <taxon>Terramycetaceae</taxon>
        <taxon>Boothiomyces</taxon>
    </lineage>
</organism>
<evidence type="ECO:0008006" key="5">
    <source>
        <dbReference type="Google" id="ProtNLM"/>
    </source>
</evidence>
<dbReference type="Pfam" id="PF04185">
    <property type="entry name" value="Phosphoesterase"/>
    <property type="match status" value="1"/>
</dbReference>